<dbReference type="AlphaFoldDB" id="A0A1G2P0D2"/>
<dbReference type="EMBL" id="MHSH01000018">
    <property type="protein sequence ID" value="OHA41807.1"/>
    <property type="molecule type" value="Genomic_DNA"/>
</dbReference>
<sequence length="95" mass="10732">MSRLFMKESLVVTVHDFADRVRPMHGEEVSREFTYAFPDHSVEVSIPSAFDVLDSILKKRGLPSSRLSLGDSPLYFPPFGHIDSGADFILKFSRT</sequence>
<protein>
    <submittedName>
        <fullName evidence="1">Uncharacterized protein</fullName>
    </submittedName>
</protein>
<evidence type="ECO:0000313" key="2">
    <source>
        <dbReference type="Proteomes" id="UP000176429"/>
    </source>
</evidence>
<proteinExistence type="predicted"/>
<organism evidence="1 2">
    <name type="scientific">Candidatus Taylorbacteria bacterium RIFCSPLOWO2_02_FULL_46_40</name>
    <dbReference type="NCBI Taxonomy" id="1802329"/>
    <lineage>
        <taxon>Bacteria</taxon>
        <taxon>Candidatus Tayloriibacteriota</taxon>
    </lineage>
</organism>
<reference evidence="1 2" key="1">
    <citation type="journal article" date="2016" name="Nat. Commun.">
        <title>Thousands of microbial genomes shed light on interconnected biogeochemical processes in an aquifer system.</title>
        <authorList>
            <person name="Anantharaman K."/>
            <person name="Brown C.T."/>
            <person name="Hug L.A."/>
            <person name="Sharon I."/>
            <person name="Castelle C.J."/>
            <person name="Probst A.J."/>
            <person name="Thomas B.C."/>
            <person name="Singh A."/>
            <person name="Wilkins M.J."/>
            <person name="Karaoz U."/>
            <person name="Brodie E.L."/>
            <person name="Williams K.H."/>
            <person name="Hubbard S.S."/>
            <person name="Banfield J.F."/>
        </authorList>
    </citation>
    <scope>NUCLEOTIDE SEQUENCE [LARGE SCALE GENOMIC DNA]</scope>
</reference>
<name>A0A1G2P0D2_9BACT</name>
<dbReference type="Proteomes" id="UP000176429">
    <property type="component" value="Unassembled WGS sequence"/>
</dbReference>
<accession>A0A1G2P0D2</accession>
<evidence type="ECO:0000313" key="1">
    <source>
        <dbReference type="EMBL" id="OHA41807.1"/>
    </source>
</evidence>
<gene>
    <name evidence="1" type="ORF">A3H68_00395</name>
</gene>
<comment type="caution">
    <text evidence="1">The sequence shown here is derived from an EMBL/GenBank/DDBJ whole genome shotgun (WGS) entry which is preliminary data.</text>
</comment>